<dbReference type="RefSeq" id="WP_244611591.1">
    <property type="nucleotide sequence ID" value="NZ_AP019735.1"/>
</dbReference>
<dbReference type="GeneID" id="78340745"/>
<name>A0A4Y1WNM2_9BACT</name>
<keyword evidence="3" id="KW-1185">Reference proteome</keyword>
<feature type="compositionally biased region" description="Basic and acidic residues" evidence="1">
    <location>
        <begin position="34"/>
        <end position="44"/>
    </location>
</feature>
<organism evidence="2 3">
    <name type="scientific">Alistipes communis</name>
    <dbReference type="NCBI Taxonomy" id="2585118"/>
    <lineage>
        <taxon>Bacteria</taxon>
        <taxon>Pseudomonadati</taxon>
        <taxon>Bacteroidota</taxon>
        <taxon>Bacteroidia</taxon>
        <taxon>Bacteroidales</taxon>
        <taxon>Rikenellaceae</taxon>
        <taxon>Alistipes</taxon>
    </lineage>
</organism>
<feature type="region of interest" description="Disordered" evidence="1">
    <location>
        <begin position="20"/>
        <end position="44"/>
    </location>
</feature>
<sequence length="192" mass="20745">MKLPILLTLCLLAGVVNPARPQARRTRTQTEQTRSADRERAKREQAVADSLAHLKALRSLDRLDFALEADRLTLRRGRVVFVSSDTNFVTLSGDMATVQVAPFMGGGPNGIGGITLEGHASNIRVRTDKRGNTTFSMNVFGRGISATLSIRLPAGSNRASVSIDPNFSSDRIQLTGVLVPLDESRVFKGSAL</sequence>
<protein>
    <recommendedName>
        <fullName evidence="4">DUF4251 domain-containing protein</fullName>
    </recommendedName>
</protein>
<evidence type="ECO:0008006" key="4">
    <source>
        <dbReference type="Google" id="ProtNLM"/>
    </source>
</evidence>
<dbReference type="EMBL" id="AP019735">
    <property type="protein sequence ID" value="BBL02710.1"/>
    <property type="molecule type" value="Genomic_DNA"/>
</dbReference>
<proteinExistence type="predicted"/>
<dbReference type="KEGG" id="acou:A5CBH24_00230"/>
<evidence type="ECO:0000256" key="1">
    <source>
        <dbReference type="SAM" id="MobiDB-lite"/>
    </source>
</evidence>
<gene>
    <name evidence="2" type="ORF">A5CBH24_00230</name>
</gene>
<dbReference type="AlphaFoldDB" id="A0A4Y1WNM2"/>
<evidence type="ECO:0000313" key="2">
    <source>
        <dbReference type="EMBL" id="BBL02710.1"/>
    </source>
</evidence>
<dbReference type="Gene3D" id="2.40.128.410">
    <property type="match status" value="1"/>
</dbReference>
<evidence type="ECO:0000313" key="3">
    <source>
        <dbReference type="Proteomes" id="UP000318946"/>
    </source>
</evidence>
<reference evidence="3" key="1">
    <citation type="submission" date="2019-06" db="EMBL/GenBank/DDBJ databases">
        <title>Alistipes onderdonkii subsp. vulgaris subsp. nov., Alistipes dispar sp. nov. and Alistipes communis sp. nov., isolated from human faeces, and creation of Alistipes onderdonkii subsp. onderdonkii subsp. nov.</title>
        <authorList>
            <person name="Sakamoto M."/>
            <person name="Ikeyama N."/>
            <person name="Ogata Y."/>
            <person name="Suda W."/>
            <person name="Iino T."/>
            <person name="Hattori M."/>
            <person name="Ohkuma M."/>
        </authorList>
    </citation>
    <scope>NUCLEOTIDE SEQUENCE [LARGE SCALE GENOMIC DNA]</scope>
    <source>
        <strain evidence="3">5CBH24</strain>
    </source>
</reference>
<accession>A0A4Y1WNM2</accession>
<dbReference type="InterPro" id="IPR025347">
    <property type="entry name" value="DUF4251"/>
</dbReference>
<dbReference type="Proteomes" id="UP000318946">
    <property type="component" value="Chromosome"/>
</dbReference>
<dbReference type="Pfam" id="PF14059">
    <property type="entry name" value="DUF4251"/>
    <property type="match status" value="1"/>
</dbReference>